<keyword evidence="6" id="KW-0479">Metal-binding</keyword>
<comment type="similarity">
    <text evidence="1">Belongs to the carlaviruses nucleic acid-binding protein family.</text>
</comment>
<dbReference type="KEGG" id="vg:7040096"/>
<evidence type="ECO:0000256" key="10">
    <source>
        <dbReference type="ARBA" id="ARBA00023280"/>
    </source>
</evidence>
<evidence type="ECO:0000256" key="1">
    <source>
        <dbReference type="ARBA" id="ARBA00006158"/>
    </source>
</evidence>
<protein>
    <recommendedName>
        <fullName evidence="2">RNA silencing suppressor</fullName>
    </recommendedName>
</protein>
<dbReference type="GeneID" id="7040096"/>
<proteinExistence type="inferred from homology"/>
<accession>Q4F973</accession>
<evidence type="ECO:0000256" key="5">
    <source>
        <dbReference type="ARBA" id="ARBA00022632"/>
    </source>
</evidence>
<sequence>MRVDILIALCVNREFNKRGEHHIPLAIYIAKRVGPPLVSTGTSTYARRRRAASIGRCHRCYRVYPPFWWTTRCDNKTCVPGISYKAEVESYVKWGVAEAIPHFKL</sequence>
<keyword evidence="5" id="KW-1090">Inhibition of host innate immune response by virus</keyword>
<dbReference type="Pfam" id="PF01623">
    <property type="entry name" value="Carla_C4"/>
    <property type="match status" value="1"/>
</dbReference>
<keyword evidence="4" id="KW-0945">Host-virus interaction</keyword>
<keyword evidence="8" id="KW-0862">Zinc</keyword>
<dbReference type="InterPro" id="IPR002568">
    <property type="entry name" value="Carla-bd"/>
</dbReference>
<dbReference type="GO" id="GO:0006355">
    <property type="term" value="P:regulation of DNA-templated transcription"/>
    <property type="evidence" value="ECO:0007669"/>
    <property type="project" value="InterPro"/>
</dbReference>
<keyword evidence="3" id="KW-0941">Suppressor of RNA silencing</keyword>
<evidence type="ECO:0000313" key="12">
    <source>
        <dbReference type="Proteomes" id="UP000203515"/>
    </source>
</evidence>
<dbReference type="OrthoDB" id="28055at10239"/>
<dbReference type="RefSeq" id="YP_002308452.1">
    <property type="nucleotide sequence ID" value="NC_011540.1"/>
</dbReference>
<organism evidence="11 12">
    <name type="scientific">Hippeastrum latent virus</name>
    <dbReference type="NCBI Taxonomy" id="335963"/>
    <lineage>
        <taxon>Viruses</taxon>
        <taxon>Riboviria</taxon>
        <taxon>Orthornavirae</taxon>
        <taxon>Kitrinoviricota</taxon>
        <taxon>Alsuviricetes</taxon>
        <taxon>Tymovirales</taxon>
        <taxon>Betaflexiviridae</taxon>
        <taxon>Quinvirinae</taxon>
        <taxon>Carlavirus</taxon>
        <taxon>Carlavirus latenshippeastri</taxon>
    </lineage>
</organism>
<evidence type="ECO:0000256" key="6">
    <source>
        <dbReference type="ARBA" id="ARBA00022723"/>
    </source>
</evidence>
<evidence type="ECO:0000256" key="3">
    <source>
        <dbReference type="ARBA" id="ARBA00022463"/>
    </source>
</evidence>
<dbReference type="EMBL" id="DQ098905">
    <property type="protein sequence ID" value="AAZ15111.1"/>
    <property type="molecule type" value="Genomic_RNA"/>
</dbReference>
<evidence type="ECO:0000256" key="8">
    <source>
        <dbReference type="ARBA" id="ARBA00022833"/>
    </source>
</evidence>
<dbReference type="Proteomes" id="UP000203515">
    <property type="component" value="Segment"/>
</dbReference>
<evidence type="ECO:0000256" key="4">
    <source>
        <dbReference type="ARBA" id="ARBA00022581"/>
    </source>
</evidence>
<keyword evidence="9" id="KW-0238">DNA-binding</keyword>
<keyword evidence="10" id="KW-0899">Viral immunoevasion</keyword>
<keyword evidence="12" id="KW-1185">Reference proteome</keyword>
<keyword evidence="7" id="KW-0863">Zinc-finger</keyword>
<reference evidence="11 12" key="1">
    <citation type="submission" date="2005-06" db="EMBL/GenBank/DDBJ databases">
        <title>Sequencing and molecular analysis of the viral genome of Hippeastrum latent virus isolated from Hippeastrum hybridun Hort.</title>
        <authorList>
            <person name="Wang H.-L."/>
            <person name="Tai C.-M."/>
        </authorList>
    </citation>
    <scope>NUCLEOTIDE SEQUENCE [LARGE SCALE GENOMIC DNA]</scope>
</reference>
<dbReference type="GO" id="GO:0052170">
    <property type="term" value="P:symbiont-mediated suppression of host innate immune response"/>
    <property type="evidence" value="ECO:0007669"/>
    <property type="project" value="UniProtKB-KW"/>
</dbReference>
<evidence type="ECO:0000256" key="7">
    <source>
        <dbReference type="ARBA" id="ARBA00022771"/>
    </source>
</evidence>
<evidence type="ECO:0000256" key="2">
    <source>
        <dbReference type="ARBA" id="ARBA00017202"/>
    </source>
</evidence>
<evidence type="ECO:0000313" key="11">
    <source>
        <dbReference type="EMBL" id="AAZ15111.1"/>
    </source>
</evidence>
<name>Q4F973_9VIRU</name>
<evidence type="ECO:0000256" key="9">
    <source>
        <dbReference type="ARBA" id="ARBA00023125"/>
    </source>
</evidence>
<dbReference type="GO" id="GO:0003677">
    <property type="term" value="F:DNA binding"/>
    <property type="evidence" value="ECO:0007669"/>
    <property type="project" value="UniProtKB-KW"/>
</dbReference>
<dbReference type="GO" id="GO:0008270">
    <property type="term" value="F:zinc ion binding"/>
    <property type="evidence" value="ECO:0007669"/>
    <property type="project" value="UniProtKB-KW"/>
</dbReference>